<organism evidence="2 3">
    <name type="scientific">Xenotaenia resolanae</name>
    <dbReference type="NCBI Taxonomy" id="208358"/>
    <lineage>
        <taxon>Eukaryota</taxon>
        <taxon>Metazoa</taxon>
        <taxon>Chordata</taxon>
        <taxon>Craniata</taxon>
        <taxon>Vertebrata</taxon>
        <taxon>Euteleostomi</taxon>
        <taxon>Actinopterygii</taxon>
        <taxon>Neopterygii</taxon>
        <taxon>Teleostei</taxon>
        <taxon>Neoteleostei</taxon>
        <taxon>Acanthomorphata</taxon>
        <taxon>Ovalentaria</taxon>
        <taxon>Atherinomorphae</taxon>
        <taxon>Cyprinodontiformes</taxon>
        <taxon>Goodeidae</taxon>
        <taxon>Xenotaenia</taxon>
    </lineage>
</organism>
<keyword evidence="3" id="KW-1185">Reference proteome</keyword>
<reference evidence="2 3" key="1">
    <citation type="submission" date="2021-06" db="EMBL/GenBank/DDBJ databases">
        <authorList>
            <person name="Palmer J.M."/>
        </authorList>
    </citation>
    <scope>NUCLEOTIDE SEQUENCE [LARGE SCALE GENOMIC DNA]</scope>
    <source>
        <strain evidence="2 3">XR_2019</strain>
        <tissue evidence="2">Muscle</tissue>
    </source>
</reference>
<gene>
    <name evidence="2" type="ORF">XENORESO_014129</name>
</gene>
<protein>
    <submittedName>
        <fullName evidence="2">Uncharacterized protein</fullName>
    </submittedName>
</protein>
<dbReference type="Proteomes" id="UP001444071">
    <property type="component" value="Unassembled WGS sequence"/>
</dbReference>
<comment type="caution">
    <text evidence="2">The sequence shown here is derived from an EMBL/GenBank/DDBJ whole genome shotgun (WGS) entry which is preliminary data.</text>
</comment>
<accession>A0ABV0W6D6</accession>
<evidence type="ECO:0000313" key="3">
    <source>
        <dbReference type="Proteomes" id="UP001444071"/>
    </source>
</evidence>
<feature type="compositionally biased region" description="Low complexity" evidence="1">
    <location>
        <begin position="79"/>
        <end position="97"/>
    </location>
</feature>
<evidence type="ECO:0000256" key="1">
    <source>
        <dbReference type="SAM" id="MobiDB-lite"/>
    </source>
</evidence>
<feature type="compositionally biased region" description="Polar residues" evidence="1">
    <location>
        <begin position="107"/>
        <end position="116"/>
    </location>
</feature>
<sequence>MGQSQQSAQSPVPGMGPQPQPGKRGNKAHPTPTPRPPTRNTRPKMAGLPKCKLQASKGTCTPIDKRTETPGVSQAVKQTPRCTTPPTTVPKGKTPSKQNGGTERPQHAQQRGRTPA</sequence>
<name>A0ABV0W6D6_9TELE</name>
<evidence type="ECO:0000313" key="2">
    <source>
        <dbReference type="EMBL" id="MEQ2264253.1"/>
    </source>
</evidence>
<proteinExistence type="predicted"/>
<feature type="region of interest" description="Disordered" evidence="1">
    <location>
        <begin position="1"/>
        <end position="116"/>
    </location>
</feature>
<dbReference type="EMBL" id="JAHRIM010030072">
    <property type="protein sequence ID" value="MEQ2264253.1"/>
    <property type="molecule type" value="Genomic_DNA"/>
</dbReference>